<dbReference type="PROSITE" id="PS50531">
    <property type="entry name" value="HTH_IS21"/>
    <property type="match status" value="1"/>
</dbReference>
<reference evidence="3" key="2">
    <citation type="submission" date="2020-09" db="EMBL/GenBank/DDBJ databases">
        <authorList>
            <person name="Sun Q."/>
            <person name="Ohkuma M."/>
        </authorList>
    </citation>
    <scope>NUCLEOTIDE SEQUENCE</scope>
    <source>
        <strain evidence="3">JCM 4714</strain>
    </source>
</reference>
<proteinExistence type="predicted"/>
<keyword evidence="4" id="KW-1185">Reference proteome</keyword>
<dbReference type="Proteomes" id="UP000655443">
    <property type="component" value="Unassembled WGS sequence"/>
</dbReference>
<evidence type="ECO:0000259" key="2">
    <source>
        <dbReference type="PROSITE" id="PS50531"/>
    </source>
</evidence>
<reference evidence="3" key="1">
    <citation type="journal article" date="2014" name="Int. J. Syst. Evol. Microbiol.">
        <title>Complete genome sequence of Corynebacterium casei LMG S-19264T (=DSM 44701T), isolated from a smear-ripened cheese.</title>
        <authorList>
            <consortium name="US DOE Joint Genome Institute (JGI-PGF)"/>
            <person name="Walter F."/>
            <person name="Albersmeier A."/>
            <person name="Kalinowski J."/>
            <person name="Ruckert C."/>
        </authorList>
    </citation>
    <scope>NUCLEOTIDE SEQUENCE</scope>
    <source>
        <strain evidence="3">JCM 4714</strain>
    </source>
</reference>
<dbReference type="InterPro" id="IPR017894">
    <property type="entry name" value="HTH_IS21_transposase_type"/>
</dbReference>
<name>A0A918YTC4_9ACTN</name>
<evidence type="ECO:0000313" key="3">
    <source>
        <dbReference type="EMBL" id="GHE14503.1"/>
    </source>
</evidence>
<comment type="caution">
    <text evidence="3">The sequence shown here is derived from an EMBL/GenBank/DDBJ whole genome shotgun (WGS) entry which is preliminary data.</text>
</comment>
<feature type="domain" description="HTH IS21-type" evidence="2">
    <location>
        <begin position="64"/>
        <end position="127"/>
    </location>
</feature>
<sequence length="347" mass="38592">MEKTVGAHHSCIHAALTPTPDIQEPTPTTLMTAESLEPEPDFVPPDGTLDVLGRPRRLVARTTERYEAVQQRLAEGKSLAAIRRELRLDHSTVRRFARAQSLEELLVKATNRASKLDPYKPYLHQRWREGCHDVPRLHREIQGQGFIGDVQSVRRYFRPFKKPHSPLPKSPSAPLPPVRTLPKPRRVVRWITTTPDRLPEADVAELKEIRTGCPHLDLTVRHVRDFAAMMRDRNAEALPAWMDQVKADDLPALHRWSTASIATSTPSPPPSPLPGARARSKVTSREPSSSSAWASAARTYRFSANASFTADDRAVVTRSSTEPVIPQGCGHRIPQVLGGVCGRLSCG</sequence>
<dbReference type="RefSeq" id="WP_189958937.1">
    <property type="nucleotide sequence ID" value="NZ_BMVG01000050.1"/>
</dbReference>
<dbReference type="AlphaFoldDB" id="A0A918YTC4"/>
<feature type="region of interest" description="Disordered" evidence="1">
    <location>
        <begin position="260"/>
        <end position="290"/>
    </location>
</feature>
<protein>
    <recommendedName>
        <fullName evidence="2">HTH IS21-type domain-containing protein</fullName>
    </recommendedName>
</protein>
<evidence type="ECO:0000313" key="4">
    <source>
        <dbReference type="Proteomes" id="UP000655443"/>
    </source>
</evidence>
<accession>A0A918YTC4</accession>
<evidence type="ECO:0000256" key="1">
    <source>
        <dbReference type="SAM" id="MobiDB-lite"/>
    </source>
</evidence>
<organism evidence="3 4">
    <name type="scientific">Streptomyces alanosinicus</name>
    <dbReference type="NCBI Taxonomy" id="68171"/>
    <lineage>
        <taxon>Bacteria</taxon>
        <taxon>Bacillati</taxon>
        <taxon>Actinomycetota</taxon>
        <taxon>Actinomycetes</taxon>
        <taxon>Kitasatosporales</taxon>
        <taxon>Streptomycetaceae</taxon>
        <taxon>Streptomyces</taxon>
    </lineage>
</organism>
<dbReference type="EMBL" id="BMVG01000050">
    <property type="protein sequence ID" value="GHE14503.1"/>
    <property type="molecule type" value="Genomic_DNA"/>
</dbReference>
<gene>
    <name evidence="3" type="ORF">GCM10010339_85440</name>
</gene>